<sequence>MSKQIKRIFGIDLGTTYSSIACVDEYGKTIVVPNAENQRVTPSVVFFDGDNIVVGDVAKESAKLYPNDVVSFVKRSMGEPNFLFEHNSNTYRAEEISSFIIRKIVQDAEKNLGISGTKDIVITCPAYFGINEREATRRAGEIAGFNVRQIINEPTAAAIAFGSMESTEERVVLVYDLGGGTFDITMIDIKPNASIEVICTGGDHNLGGKDWDDRIVAHLVQEFQTAVGLDEDILEDPDTCQDLQLSAEKAKKVLSQRDHTPVLITHGGERVKVTLERKTFEKITRDLLERTISLTHEMLEEAGKKGYDHFDEIILVGGSTRMPHVTTRIKKEFDIDPQLFDPDEAVAKGAAIYGWKLFLQDEVKGHVARKTGKSIEQLEDLSDLELDDVLGEVEHLVADDTGYSLADVKSSKIKIINVTSKSFGVVAHNAEDKEVVYNLILKNTDVPITANRSFGTAVNNQEAASIQIMENESSDIITLPEHAISIGTAVLKLPSDLKADTPIEITFRLNEEGRLEITAEETSETRRSVNATIETRSVIRGEELAKAKARSEHIVIT</sequence>
<keyword evidence="3 5" id="KW-0067">ATP-binding</keyword>
<dbReference type="GO" id="GO:0005524">
    <property type="term" value="F:ATP binding"/>
    <property type="evidence" value="ECO:0007669"/>
    <property type="project" value="UniProtKB-KW"/>
</dbReference>
<dbReference type="PANTHER" id="PTHR19375">
    <property type="entry name" value="HEAT SHOCK PROTEIN 70KDA"/>
    <property type="match status" value="1"/>
</dbReference>
<dbReference type="GO" id="GO:0140662">
    <property type="term" value="F:ATP-dependent protein folding chaperone"/>
    <property type="evidence" value="ECO:0007669"/>
    <property type="project" value="InterPro"/>
</dbReference>
<dbReference type="CDD" id="cd24029">
    <property type="entry name" value="ASKHA_NBD_HSP70_DnaK_HscA_HscC"/>
    <property type="match status" value="1"/>
</dbReference>
<organism evidence="6 7">
    <name type="scientific">Desulfonema limicola</name>
    <dbReference type="NCBI Taxonomy" id="45656"/>
    <lineage>
        <taxon>Bacteria</taxon>
        <taxon>Pseudomonadati</taxon>
        <taxon>Thermodesulfobacteriota</taxon>
        <taxon>Desulfobacteria</taxon>
        <taxon>Desulfobacterales</taxon>
        <taxon>Desulfococcaceae</taxon>
        <taxon>Desulfonema</taxon>
    </lineage>
</organism>
<dbReference type="InterPro" id="IPR018181">
    <property type="entry name" value="Heat_shock_70_CS"/>
</dbReference>
<evidence type="ECO:0000256" key="3">
    <source>
        <dbReference type="ARBA" id="ARBA00022840"/>
    </source>
</evidence>
<dbReference type="FunFam" id="3.30.420.40:FF:000545">
    <property type="entry name" value="Endoplasmic reticulum chaperone BiP"/>
    <property type="match status" value="1"/>
</dbReference>
<dbReference type="PRINTS" id="PR00301">
    <property type="entry name" value="HEATSHOCK70"/>
</dbReference>
<keyword evidence="2 5" id="KW-0547">Nucleotide-binding</keyword>
<evidence type="ECO:0000256" key="4">
    <source>
        <dbReference type="ARBA" id="ARBA00023186"/>
    </source>
</evidence>
<evidence type="ECO:0000313" key="7">
    <source>
        <dbReference type="Proteomes" id="UP000663720"/>
    </source>
</evidence>
<accession>A0A975BDF9</accession>
<dbReference type="PROSITE" id="PS00297">
    <property type="entry name" value="HSP70_1"/>
    <property type="match status" value="1"/>
</dbReference>
<dbReference type="SUPFAM" id="SSF100920">
    <property type="entry name" value="Heat shock protein 70kD (HSP70), peptide-binding domain"/>
    <property type="match status" value="1"/>
</dbReference>
<dbReference type="InterPro" id="IPR029047">
    <property type="entry name" value="HSP70_peptide-bd_sf"/>
</dbReference>
<dbReference type="Gene3D" id="3.30.420.40">
    <property type="match status" value="2"/>
</dbReference>
<dbReference type="EMBL" id="CP061799">
    <property type="protein sequence ID" value="QTA83416.1"/>
    <property type="molecule type" value="Genomic_DNA"/>
</dbReference>
<comment type="similarity">
    <text evidence="1 5">Belongs to the heat shock protein 70 family.</text>
</comment>
<dbReference type="KEGG" id="dli:dnl_58200"/>
<dbReference type="PROSITE" id="PS00329">
    <property type="entry name" value="HSP70_2"/>
    <property type="match status" value="1"/>
</dbReference>
<reference evidence="6" key="1">
    <citation type="journal article" date="2021" name="Microb. Physiol.">
        <title>Proteogenomic Insights into the Physiology of Marine, Sulfate-Reducing, Filamentous Desulfonema limicola and Desulfonema magnum.</title>
        <authorList>
            <person name="Schnaars V."/>
            <person name="Wohlbrand L."/>
            <person name="Scheve S."/>
            <person name="Hinrichs C."/>
            <person name="Reinhardt R."/>
            <person name="Rabus R."/>
        </authorList>
    </citation>
    <scope>NUCLEOTIDE SEQUENCE</scope>
    <source>
        <strain evidence="6">5ac10</strain>
    </source>
</reference>
<dbReference type="InterPro" id="IPR013126">
    <property type="entry name" value="Hsp_70_fam"/>
</dbReference>
<dbReference type="Gene3D" id="2.60.34.10">
    <property type="entry name" value="Substrate Binding Domain Of DNAk, Chain A, domain 1"/>
    <property type="match status" value="1"/>
</dbReference>
<dbReference type="PROSITE" id="PS01036">
    <property type="entry name" value="HSP70_3"/>
    <property type="match status" value="1"/>
</dbReference>
<dbReference type="FunFam" id="3.90.640.10:FF:000003">
    <property type="entry name" value="Molecular chaperone DnaK"/>
    <property type="match status" value="1"/>
</dbReference>
<keyword evidence="7" id="KW-1185">Reference proteome</keyword>
<dbReference type="SUPFAM" id="SSF53067">
    <property type="entry name" value="Actin-like ATPase domain"/>
    <property type="match status" value="2"/>
</dbReference>
<gene>
    <name evidence="6" type="ORF">dnl_58200</name>
</gene>
<evidence type="ECO:0000256" key="1">
    <source>
        <dbReference type="ARBA" id="ARBA00007381"/>
    </source>
</evidence>
<dbReference type="Gene3D" id="3.90.640.10">
    <property type="entry name" value="Actin, Chain A, domain 4"/>
    <property type="match status" value="1"/>
</dbReference>
<dbReference type="RefSeq" id="WP_207689271.1">
    <property type="nucleotide sequence ID" value="NZ_CP061799.1"/>
</dbReference>
<evidence type="ECO:0000256" key="5">
    <source>
        <dbReference type="RuleBase" id="RU003322"/>
    </source>
</evidence>
<dbReference type="InterPro" id="IPR043129">
    <property type="entry name" value="ATPase_NBD"/>
</dbReference>
<name>A0A975BDF9_9BACT</name>
<protein>
    <submittedName>
        <fullName evidence="6">Chaperone Hsp70 family protein</fullName>
    </submittedName>
</protein>
<dbReference type="AlphaFoldDB" id="A0A975BDF9"/>
<proteinExistence type="inferred from homology"/>
<dbReference type="Pfam" id="PF00012">
    <property type="entry name" value="HSP70"/>
    <property type="match status" value="3"/>
</dbReference>
<evidence type="ECO:0000256" key="2">
    <source>
        <dbReference type="ARBA" id="ARBA00022741"/>
    </source>
</evidence>
<evidence type="ECO:0000313" key="6">
    <source>
        <dbReference type="EMBL" id="QTA83416.1"/>
    </source>
</evidence>
<keyword evidence="4" id="KW-0143">Chaperone</keyword>
<dbReference type="Proteomes" id="UP000663720">
    <property type="component" value="Chromosome"/>
</dbReference>